<sequence>MIAVILVTDEKSNVDAYLEKLKNKNSIFNDIAPLTKEYSIGQIREIWKETA</sequence>
<evidence type="ECO:0000313" key="1">
    <source>
        <dbReference type="EMBL" id="KKQ01389.1"/>
    </source>
</evidence>
<comment type="caution">
    <text evidence="1">The sequence shown here is derived from an EMBL/GenBank/DDBJ whole genome shotgun (WGS) entry which is preliminary data.</text>
</comment>
<dbReference type="EMBL" id="LBRS01000009">
    <property type="protein sequence ID" value="KKQ01389.1"/>
    <property type="molecule type" value="Genomic_DNA"/>
</dbReference>
<gene>
    <name evidence="1" type="ORF">US11_C0009G0001</name>
</gene>
<dbReference type="STRING" id="1618480.US11_C0009G0001"/>
<proteinExistence type="predicted"/>
<accession>A0A0G0GNH3</accession>
<reference evidence="1 2" key="1">
    <citation type="journal article" date="2015" name="Nature">
        <title>rRNA introns, odd ribosomes, and small enigmatic genomes across a large radiation of phyla.</title>
        <authorList>
            <person name="Brown C.T."/>
            <person name="Hug L.A."/>
            <person name="Thomas B.C."/>
            <person name="Sharon I."/>
            <person name="Castelle C.J."/>
            <person name="Singh A."/>
            <person name="Wilkins M.J."/>
            <person name="Williams K.H."/>
            <person name="Banfield J.F."/>
        </authorList>
    </citation>
    <scope>NUCLEOTIDE SEQUENCE [LARGE SCALE GENOMIC DNA]</scope>
</reference>
<dbReference type="Proteomes" id="UP000034344">
    <property type="component" value="Unassembled WGS sequence"/>
</dbReference>
<organism evidence="1 2">
    <name type="scientific">Candidatus Roizmanbacteria bacterium GW2011_GWA2_36_23</name>
    <dbReference type="NCBI Taxonomy" id="1618480"/>
    <lineage>
        <taxon>Bacteria</taxon>
        <taxon>Candidatus Roizmaniibacteriota</taxon>
    </lineage>
</organism>
<evidence type="ECO:0000313" key="2">
    <source>
        <dbReference type="Proteomes" id="UP000034344"/>
    </source>
</evidence>
<protein>
    <submittedName>
        <fullName evidence="1">Uncharacterized protein</fullName>
    </submittedName>
</protein>
<feature type="non-terminal residue" evidence="1">
    <location>
        <position position="51"/>
    </location>
</feature>
<name>A0A0G0GNH3_9BACT</name>
<dbReference type="AlphaFoldDB" id="A0A0G0GNH3"/>